<dbReference type="InterPro" id="IPR006073">
    <property type="entry name" value="GTP-bd"/>
</dbReference>
<dbReference type="SUPFAM" id="SSF52540">
    <property type="entry name" value="P-loop containing nucleoside triphosphate hydrolases"/>
    <property type="match status" value="1"/>
</dbReference>
<dbReference type="HOGENOM" id="CLU_023805_5_1_1"/>
<dbReference type="CDD" id="cd00882">
    <property type="entry name" value="Ras_like_GTPase"/>
    <property type="match status" value="1"/>
</dbReference>
<dbReference type="GO" id="GO:0005525">
    <property type="term" value="F:GTP binding"/>
    <property type="evidence" value="ECO:0007669"/>
    <property type="project" value="InterPro"/>
</dbReference>
<name>A0A0C3D1I3_9AGAM</name>
<dbReference type="EMBL" id="KN822541">
    <property type="protein sequence ID" value="KIM50274.1"/>
    <property type="molecule type" value="Genomic_DNA"/>
</dbReference>
<gene>
    <name evidence="3" type="ORF">SCLCIDRAFT_1225452</name>
</gene>
<sequence>MVPRVVSKVLASLSSRNTKKRGSNPRASAADVLPIDPMGVRNTEQRDAGDSASADDILRMDPADVSKSAQLVSSADSADVRNTEQRSAGSSAGVDDTMLHMDPAIVRKHFDRIGRFRVLVIGRSNAGKTTLLQRVCNTTEHPEVCNAKGEKLDPIVVDGSLERGYHDIENELVFRSNPRFVFHDSRGFESGSVSELEMMKKFIADRATKKKLAERIHAIWYCIPMDESHRAVVTPEENFFNECNTEHGENLHYNLQF</sequence>
<dbReference type="AlphaFoldDB" id="A0A0C3D1I3"/>
<dbReference type="OrthoDB" id="3267153at2759"/>
<feature type="compositionally biased region" description="Polar residues" evidence="1">
    <location>
        <begin position="67"/>
        <end position="76"/>
    </location>
</feature>
<evidence type="ECO:0000313" key="4">
    <source>
        <dbReference type="Proteomes" id="UP000053989"/>
    </source>
</evidence>
<dbReference type="Proteomes" id="UP000053989">
    <property type="component" value="Unassembled WGS sequence"/>
</dbReference>
<accession>A0A0C3D1I3</accession>
<evidence type="ECO:0000313" key="3">
    <source>
        <dbReference type="EMBL" id="KIM50274.1"/>
    </source>
</evidence>
<reference evidence="3 4" key="1">
    <citation type="submission" date="2014-04" db="EMBL/GenBank/DDBJ databases">
        <authorList>
            <consortium name="DOE Joint Genome Institute"/>
            <person name="Kuo A."/>
            <person name="Kohler A."/>
            <person name="Nagy L.G."/>
            <person name="Floudas D."/>
            <person name="Copeland A."/>
            <person name="Barry K.W."/>
            <person name="Cichocki N."/>
            <person name="Veneault-Fourrey C."/>
            <person name="LaButti K."/>
            <person name="Lindquist E.A."/>
            <person name="Lipzen A."/>
            <person name="Lundell T."/>
            <person name="Morin E."/>
            <person name="Murat C."/>
            <person name="Sun H."/>
            <person name="Tunlid A."/>
            <person name="Henrissat B."/>
            <person name="Grigoriev I.V."/>
            <person name="Hibbett D.S."/>
            <person name="Martin F."/>
            <person name="Nordberg H.P."/>
            <person name="Cantor M.N."/>
            <person name="Hua S.X."/>
        </authorList>
    </citation>
    <scope>NUCLEOTIDE SEQUENCE [LARGE SCALE GENOMIC DNA]</scope>
    <source>
        <strain evidence="3 4">Foug A</strain>
    </source>
</reference>
<dbReference type="InterPro" id="IPR027417">
    <property type="entry name" value="P-loop_NTPase"/>
</dbReference>
<organism evidence="3 4">
    <name type="scientific">Scleroderma citrinum Foug A</name>
    <dbReference type="NCBI Taxonomy" id="1036808"/>
    <lineage>
        <taxon>Eukaryota</taxon>
        <taxon>Fungi</taxon>
        <taxon>Dikarya</taxon>
        <taxon>Basidiomycota</taxon>
        <taxon>Agaricomycotina</taxon>
        <taxon>Agaricomycetes</taxon>
        <taxon>Agaricomycetidae</taxon>
        <taxon>Boletales</taxon>
        <taxon>Sclerodermatineae</taxon>
        <taxon>Sclerodermataceae</taxon>
        <taxon>Scleroderma</taxon>
    </lineage>
</organism>
<keyword evidence="4" id="KW-1185">Reference proteome</keyword>
<dbReference type="InParanoid" id="A0A0C3D1I3"/>
<dbReference type="Pfam" id="PF01926">
    <property type="entry name" value="MMR_HSR1"/>
    <property type="match status" value="1"/>
</dbReference>
<feature type="region of interest" description="Disordered" evidence="1">
    <location>
        <begin position="1"/>
        <end position="95"/>
    </location>
</feature>
<feature type="domain" description="G" evidence="2">
    <location>
        <begin position="117"/>
        <end position="224"/>
    </location>
</feature>
<protein>
    <recommendedName>
        <fullName evidence="2">G domain-containing protein</fullName>
    </recommendedName>
</protein>
<dbReference type="STRING" id="1036808.A0A0C3D1I3"/>
<evidence type="ECO:0000259" key="2">
    <source>
        <dbReference type="Pfam" id="PF01926"/>
    </source>
</evidence>
<evidence type="ECO:0000256" key="1">
    <source>
        <dbReference type="SAM" id="MobiDB-lite"/>
    </source>
</evidence>
<reference evidence="4" key="2">
    <citation type="submission" date="2015-01" db="EMBL/GenBank/DDBJ databases">
        <title>Evolutionary Origins and Diversification of the Mycorrhizal Mutualists.</title>
        <authorList>
            <consortium name="DOE Joint Genome Institute"/>
            <consortium name="Mycorrhizal Genomics Consortium"/>
            <person name="Kohler A."/>
            <person name="Kuo A."/>
            <person name="Nagy L.G."/>
            <person name="Floudas D."/>
            <person name="Copeland A."/>
            <person name="Barry K.W."/>
            <person name="Cichocki N."/>
            <person name="Veneault-Fourrey C."/>
            <person name="LaButti K."/>
            <person name="Lindquist E.A."/>
            <person name="Lipzen A."/>
            <person name="Lundell T."/>
            <person name="Morin E."/>
            <person name="Murat C."/>
            <person name="Riley R."/>
            <person name="Ohm R."/>
            <person name="Sun H."/>
            <person name="Tunlid A."/>
            <person name="Henrissat B."/>
            <person name="Grigoriev I.V."/>
            <person name="Hibbett D.S."/>
            <person name="Martin F."/>
        </authorList>
    </citation>
    <scope>NUCLEOTIDE SEQUENCE [LARGE SCALE GENOMIC DNA]</scope>
    <source>
        <strain evidence="4">Foug A</strain>
    </source>
</reference>
<proteinExistence type="predicted"/>
<dbReference type="Gene3D" id="3.40.50.300">
    <property type="entry name" value="P-loop containing nucleotide triphosphate hydrolases"/>
    <property type="match status" value="1"/>
</dbReference>